<sequence length="48" mass="5551">MNYSVHIAYKDYGTFYTQIPAKDYNDAISKMINNAVMEGKQILSIKVY</sequence>
<evidence type="ECO:0000313" key="2">
    <source>
        <dbReference type="Proteomes" id="UP000226236"/>
    </source>
</evidence>
<dbReference type="RefSeq" id="YP_009664341.1">
    <property type="nucleotide sequence ID" value="NC_043027.1"/>
</dbReference>
<accession>A0A223LEL5</accession>
<reference evidence="1 2" key="1">
    <citation type="submission" date="2017-06" db="EMBL/GenBank/DDBJ databases">
        <authorList>
            <person name="Russell D.A."/>
            <person name="Jacobs-Sera D."/>
            <person name="Duda R."/>
            <person name="Hatfull G.F."/>
            <person name="Hendrix R.W."/>
        </authorList>
    </citation>
    <scope>NUCLEOTIDE SEQUENCE [LARGE SCALE GENOMIC DNA]</scope>
</reference>
<name>A0A223LEL5_BPPB1</name>
<proteinExistence type="predicted"/>
<dbReference type="GeneID" id="40524373"/>
<keyword evidence="2" id="KW-1185">Reference proteome</keyword>
<dbReference type="EMBL" id="MF360957">
    <property type="protein sequence ID" value="AST99961.1"/>
    <property type="molecule type" value="Genomic_DNA"/>
</dbReference>
<gene>
    <name evidence="1" type="primary">140</name>
    <name evidence="1" type="ORF">PBI_PBS1_140</name>
</gene>
<protein>
    <submittedName>
        <fullName evidence="1">Uncharacterized protein</fullName>
    </submittedName>
</protein>
<evidence type="ECO:0000313" key="1">
    <source>
        <dbReference type="EMBL" id="AST99961.1"/>
    </source>
</evidence>
<dbReference type="Proteomes" id="UP000226236">
    <property type="component" value="Segment"/>
</dbReference>
<organism evidence="1 2">
    <name type="scientific">Bacillus phage PBS1</name>
    <dbReference type="NCBI Taxonomy" id="2884423"/>
    <lineage>
        <taxon>Viruses</taxon>
        <taxon>Duplodnaviria</taxon>
        <taxon>Heunggongvirae</taxon>
        <taxon>Uroviricota</taxon>
        <taxon>Caudoviricetes</taxon>
        <taxon>Takahashivirus</taxon>
        <taxon>Bacillus phage PBS1</taxon>
    </lineage>
</organism>